<evidence type="ECO:0000256" key="2">
    <source>
        <dbReference type="SAM" id="SignalP"/>
    </source>
</evidence>
<dbReference type="RefSeq" id="WP_004944161.1">
    <property type="nucleotide sequence ID" value="NZ_AORZ01000032.1"/>
</dbReference>
<feature type="compositionally biased region" description="Basic and acidic residues" evidence="1">
    <location>
        <begin position="55"/>
        <end position="66"/>
    </location>
</feature>
<feature type="chain" id="PRO_5043545453" description="Transglycosylase SLT domain-containing protein" evidence="2">
    <location>
        <begin position="27"/>
        <end position="225"/>
    </location>
</feature>
<dbReference type="STRING" id="1223523.H340_12867"/>
<evidence type="ECO:0008006" key="5">
    <source>
        <dbReference type="Google" id="ProtNLM"/>
    </source>
</evidence>
<feature type="signal peptide" evidence="2">
    <location>
        <begin position="1"/>
        <end position="26"/>
    </location>
</feature>
<dbReference type="PATRIC" id="fig|1223523.3.peg.2627"/>
<gene>
    <name evidence="3" type="ORF">H340_12867</name>
</gene>
<sequence length="225" mass="23995">MRKHRRLRSSLAAVAALAAVAGGATACGGGDDGKSRDRAAASGRPSPADTPIDQKTPEKPGGDQDPARFAPQVKRYAKEAGVSARLVMAILYNEAYKPHDPEFEKSWQKMKPDSAFGVANMHRAAYDETKRGRPFADRSWFDLPDDPALAIRAESWHLRDLAAQLPASWPGSYTKEELMALGYNAGAGNMAAFARGVKPGPQAGSYLANLRGNWSKAAAALGESG</sequence>
<accession>M3C882</accession>
<keyword evidence="2" id="KW-0732">Signal</keyword>
<dbReference type="PROSITE" id="PS51257">
    <property type="entry name" value="PROKAR_LIPOPROTEIN"/>
    <property type="match status" value="1"/>
</dbReference>
<evidence type="ECO:0000313" key="4">
    <source>
        <dbReference type="Proteomes" id="UP000011740"/>
    </source>
</evidence>
<comment type="caution">
    <text evidence="3">The sequence shown here is derived from an EMBL/GenBank/DDBJ whole genome shotgun (WGS) entry which is preliminary data.</text>
</comment>
<evidence type="ECO:0000256" key="1">
    <source>
        <dbReference type="SAM" id="MobiDB-lite"/>
    </source>
</evidence>
<dbReference type="Proteomes" id="UP000011740">
    <property type="component" value="Unassembled WGS sequence"/>
</dbReference>
<dbReference type="SUPFAM" id="SSF53955">
    <property type="entry name" value="Lysozyme-like"/>
    <property type="match status" value="1"/>
</dbReference>
<proteinExistence type="predicted"/>
<dbReference type="AlphaFoldDB" id="M3C882"/>
<feature type="region of interest" description="Disordered" evidence="1">
    <location>
        <begin position="25"/>
        <end position="68"/>
    </location>
</feature>
<evidence type="ECO:0000313" key="3">
    <source>
        <dbReference type="EMBL" id="EMF00177.1"/>
    </source>
</evidence>
<dbReference type="eggNOG" id="COG0741">
    <property type="taxonomic scope" value="Bacteria"/>
</dbReference>
<organism evidence="3 4">
    <name type="scientific">Streptomyces mobaraensis (strain ATCC 29032 / DSM 40847 / JCM 4168 / NBRC 13819 / NCIMB 11159 / IPCR 16-22)</name>
    <dbReference type="NCBI Taxonomy" id="1223523"/>
    <lineage>
        <taxon>Bacteria</taxon>
        <taxon>Bacillati</taxon>
        <taxon>Actinomycetota</taxon>
        <taxon>Actinomycetes</taxon>
        <taxon>Kitasatosporales</taxon>
        <taxon>Streptomycetaceae</taxon>
        <taxon>Streptomyces</taxon>
    </lineage>
</organism>
<dbReference type="InterPro" id="IPR023346">
    <property type="entry name" value="Lysozyme-like_dom_sf"/>
</dbReference>
<dbReference type="Gene3D" id="1.10.530.10">
    <property type="match status" value="1"/>
</dbReference>
<name>M3C882_STRM1</name>
<dbReference type="EMBL" id="AORZ01000032">
    <property type="protein sequence ID" value="EMF00177.1"/>
    <property type="molecule type" value="Genomic_DNA"/>
</dbReference>
<protein>
    <recommendedName>
        <fullName evidence="5">Transglycosylase SLT domain-containing protein</fullName>
    </recommendedName>
</protein>
<reference evidence="3 4" key="1">
    <citation type="journal article" date="2013" name="Genome Announc.">
        <title>Whole-Genome Shotgun Assembly and Analysis of the Genome of Streptomyces mobaraensis DSM 40847, a Strain for Industrial Production of Microbial Transglutaminase.</title>
        <authorList>
            <person name="Yang H."/>
            <person name="He T."/>
            <person name="Wu W."/>
            <person name="Zhu W."/>
            <person name="Lu B."/>
            <person name="Sun W."/>
        </authorList>
    </citation>
    <scope>NUCLEOTIDE SEQUENCE [LARGE SCALE GENOMIC DNA]</scope>
    <source>
        <strain evidence="3 4">DSM 40847</strain>
    </source>
</reference>